<dbReference type="GO" id="GO:0019200">
    <property type="term" value="F:carbohydrate kinase activity"/>
    <property type="evidence" value="ECO:0007669"/>
    <property type="project" value="InterPro"/>
</dbReference>
<keyword evidence="3" id="KW-0547">Nucleotide-binding</keyword>
<proteinExistence type="predicted"/>
<evidence type="ECO:0000256" key="3">
    <source>
        <dbReference type="ARBA" id="ARBA00022741"/>
    </source>
</evidence>
<dbReference type="PANTHER" id="PTHR22618:SF2">
    <property type="entry name" value="PROTEIN O-MANNOSE KINASE"/>
    <property type="match status" value="1"/>
</dbReference>
<dbReference type="GO" id="GO:0004672">
    <property type="term" value="F:protein kinase activity"/>
    <property type="evidence" value="ECO:0007669"/>
    <property type="project" value="InterPro"/>
</dbReference>
<evidence type="ECO:0000256" key="2">
    <source>
        <dbReference type="ARBA" id="ARBA00022692"/>
    </source>
</evidence>
<dbReference type="Gene3D" id="1.10.510.10">
    <property type="entry name" value="Transferase(Phosphotransferase) domain 1"/>
    <property type="match status" value="1"/>
</dbReference>
<feature type="domain" description="Protein kinase" evidence="10">
    <location>
        <begin position="45"/>
        <end position="303"/>
    </location>
</feature>
<dbReference type="InterPro" id="IPR011009">
    <property type="entry name" value="Kinase-like_dom_sf"/>
</dbReference>
<evidence type="ECO:0000256" key="6">
    <source>
        <dbReference type="ARBA" id="ARBA00022989"/>
    </source>
</evidence>
<keyword evidence="6" id="KW-1133">Transmembrane helix</keyword>
<keyword evidence="4" id="KW-0418">Kinase</keyword>
<dbReference type="GO" id="GO:0005524">
    <property type="term" value="F:ATP binding"/>
    <property type="evidence" value="ECO:0007669"/>
    <property type="project" value="UniProtKB-KW"/>
</dbReference>
<keyword evidence="1" id="KW-0808">Transferase</keyword>
<evidence type="ECO:0000259" key="10">
    <source>
        <dbReference type="PROSITE" id="PS50011"/>
    </source>
</evidence>
<evidence type="ECO:0000313" key="12">
    <source>
        <dbReference type="Proteomes" id="UP001152759"/>
    </source>
</evidence>
<evidence type="ECO:0000256" key="5">
    <source>
        <dbReference type="ARBA" id="ARBA00022840"/>
    </source>
</evidence>
<sequence>MQFPTEFFLLLLASSLHVASYRNDLLGRSMQICPRLFNCSDVEDIAIEDLIGEGAVKRVYRGLWFSHYYAVNVLKEPQFSRDFLTGLHVLQLLNASPHVIKLVGLCRDKRLFLSEFHQFGDARNVHKILEELASDSIVNRLKFCISYVEILEFLHSENNGVRVMCDSNDLPKTLSQFLVTDGLRLVLNDADALPSVSEAADKKIICGHREITSSFAAPEQLWPFPGTTFNLTAMPKYDEKTDIWKVPNVCEHFLGTYANHKVVKYMLFEIHKLCKSKKPDDRPSATAIKNMYIESLNKILLNS</sequence>
<dbReference type="InterPro" id="IPR000719">
    <property type="entry name" value="Prot_kinase_dom"/>
</dbReference>
<evidence type="ECO:0000313" key="11">
    <source>
        <dbReference type="EMBL" id="CAH0765601.1"/>
    </source>
</evidence>
<dbReference type="SUPFAM" id="SSF56112">
    <property type="entry name" value="Protein kinase-like (PK-like)"/>
    <property type="match status" value="1"/>
</dbReference>
<accession>A0A9P0C8G9</accession>
<dbReference type="EMBL" id="OU963863">
    <property type="protein sequence ID" value="CAH0765601.1"/>
    <property type="molecule type" value="Genomic_DNA"/>
</dbReference>
<keyword evidence="2" id="KW-0812">Transmembrane</keyword>
<evidence type="ECO:0000256" key="8">
    <source>
        <dbReference type="ARBA" id="ARBA00037847"/>
    </source>
</evidence>
<evidence type="ECO:0000256" key="9">
    <source>
        <dbReference type="SAM" id="SignalP"/>
    </source>
</evidence>
<keyword evidence="7" id="KW-0472">Membrane</keyword>
<dbReference type="InterPro" id="IPR039318">
    <property type="entry name" value="POMK"/>
</dbReference>
<evidence type="ECO:0000256" key="4">
    <source>
        <dbReference type="ARBA" id="ARBA00022777"/>
    </source>
</evidence>
<protein>
    <recommendedName>
        <fullName evidence="10">Protein kinase domain-containing protein</fullName>
    </recommendedName>
</protein>
<comment type="subcellular location">
    <subcellularLocation>
        <location evidence="8">Endomembrane system</location>
        <topology evidence="8">Single-pass membrane protein</topology>
    </subcellularLocation>
</comment>
<keyword evidence="12" id="KW-1185">Reference proteome</keyword>
<gene>
    <name evidence="11" type="ORF">BEMITA_LOCUS3796</name>
</gene>
<name>A0A9P0C8G9_BEMTA</name>
<dbReference type="AlphaFoldDB" id="A0A9P0C8G9"/>
<organism evidence="11 12">
    <name type="scientific">Bemisia tabaci</name>
    <name type="common">Sweetpotato whitefly</name>
    <name type="synonym">Aleurodes tabaci</name>
    <dbReference type="NCBI Taxonomy" id="7038"/>
    <lineage>
        <taxon>Eukaryota</taxon>
        <taxon>Metazoa</taxon>
        <taxon>Ecdysozoa</taxon>
        <taxon>Arthropoda</taxon>
        <taxon>Hexapoda</taxon>
        <taxon>Insecta</taxon>
        <taxon>Pterygota</taxon>
        <taxon>Neoptera</taxon>
        <taxon>Paraneoptera</taxon>
        <taxon>Hemiptera</taxon>
        <taxon>Sternorrhyncha</taxon>
        <taxon>Aleyrodoidea</taxon>
        <taxon>Aleyrodidae</taxon>
        <taxon>Aleyrodinae</taxon>
        <taxon>Bemisia</taxon>
    </lineage>
</organism>
<dbReference type="SMART" id="SM00220">
    <property type="entry name" value="S_TKc"/>
    <property type="match status" value="1"/>
</dbReference>
<evidence type="ECO:0000256" key="7">
    <source>
        <dbReference type="ARBA" id="ARBA00023136"/>
    </source>
</evidence>
<keyword evidence="9" id="KW-0732">Signal</keyword>
<dbReference type="PROSITE" id="PS50011">
    <property type="entry name" value="PROTEIN_KINASE_DOM"/>
    <property type="match status" value="1"/>
</dbReference>
<evidence type="ECO:0000256" key="1">
    <source>
        <dbReference type="ARBA" id="ARBA00022679"/>
    </source>
</evidence>
<dbReference type="PANTHER" id="PTHR22618">
    <property type="entry name" value="PROTEIN O-MANNOSE KINASE"/>
    <property type="match status" value="1"/>
</dbReference>
<reference evidence="11" key="1">
    <citation type="submission" date="2021-12" db="EMBL/GenBank/DDBJ databases">
        <authorList>
            <person name="King R."/>
        </authorList>
    </citation>
    <scope>NUCLEOTIDE SEQUENCE</scope>
</reference>
<dbReference type="GO" id="GO:0006493">
    <property type="term" value="P:protein O-linked glycosylation"/>
    <property type="evidence" value="ECO:0007669"/>
    <property type="project" value="InterPro"/>
</dbReference>
<feature type="chain" id="PRO_5040317436" description="Protein kinase domain-containing protein" evidence="9">
    <location>
        <begin position="22"/>
        <end position="303"/>
    </location>
</feature>
<dbReference type="Proteomes" id="UP001152759">
    <property type="component" value="Chromosome 2"/>
</dbReference>
<keyword evidence="5" id="KW-0067">ATP-binding</keyword>
<dbReference type="GO" id="GO:0005789">
    <property type="term" value="C:endoplasmic reticulum membrane"/>
    <property type="evidence" value="ECO:0007669"/>
    <property type="project" value="TreeGrafter"/>
</dbReference>
<feature type="signal peptide" evidence="9">
    <location>
        <begin position="1"/>
        <end position="21"/>
    </location>
</feature>